<name>A0A1X6ZWP6_9RHOB</name>
<feature type="transmembrane region" description="Helical" evidence="1">
    <location>
        <begin position="12"/>
        <end position="29"/>
    </location>
</feature>
<keyword evidence="4" id="KW-1185">Reference proteome</keyword>
<keyword evidence="1" id="KW-0812">Transmembrane</keyword>
<dbReference type="RefSeq" id="WP_085792925.1">
    <property type="nucleotide sequence ID" value="NZ_FWFK01000006.1"/>
</dbReference>
<keyword evidence="1" id="KW-0472">Membrane</keyword>
<dbReference type="InterPro" id="IPR009936">
    <property type="entry name" value="DUF1468"/>
</dbReference>
<feature type="transmembrane region" description="Helical" evidence="1">
    <location>
        <begin position="132"/>
        <end position="155"/>
    </location>
</feature>
<organism evidence="3 4">
    <name type="scientific">Roseivivax jejudonensis</name>
    <dbReference type="NCBI Taxonomy" id="1529041"/>
    <lineage>
        <taxon>Bacteria</taxon>
        <taxon>Pseudomonadati</taxon>
        <taxon>Pseudomonadota</taxon>
        <taxon>Alphaproteobacteria</taxon>
        <taxon>Rhodobacterales</taxon>
        <taxon>Roseobacteraceae</taxon>
        <taxon>Roseivivax</taxon>
    </lineage>
</organism>
<dbReference type="EMBL" id="FWFK01000006">
    <property type="protein sequence ID" value="SLN63974.1"/>
    <property type="molecule type" value="Genomic_DNA"/>
</dbReference>
<proteinExistence type="predicted"/>
<protein>
    <submittedName>
        <fullName evidence="3">Tripartite tricarboxylate transporter TctB family protein</fullName>
    </submittedName>
</protein>
<dbReference type="Pfam" id="PF07331">
    <property type="entry name" value="TctB"/>
    <property type="match status" value="1"/>
</dbReference>
<feature type="transmembrane region" description="Helical" evidence="1">
    <location>
        <begin position="93"/>
        <end position="120"/>
    </location>
</feature>
<dbReference type="AlphaFoldDB" id="A0A1X6ZWP6"/>
<dbReference type="OrthoDB" id="7865661at2"/>
<gene>
    <name evidence="3" type="ORF">ROJ8625_03237</name>
</gene>
<keyword evidence="1" id="KW-1133">Transmembrane helix</keyword>
<reference evidence="3 4" key="1">
    <citation type="submission" date="2017-03" db="EMBL/GenBank/DDBJ databases">
        <authorList>
            <person name="Afonso C.L."/>
            <person name="Miller P.J."/>
            <person name="Scott M.A."/>
            <person name="Spackman E."/>
            <person name="Goraichik I."/>
            <person name="Dimitrov K.M."/>
            <person name="Suarez D.L."/>
            <person name="Swayne D.E."/>
        </authorList>
    </citation>
    <scope>NUCLEOTIDE SEQUENCE [LARGE SCALE GENOMIC DNA]</scope>
    <source>
        <strain evidence="3 4">CECT 8625</strain>
    </source>
</reference>
<evidence type="ECO:0000256" key="1">
    <source>
        <dbReference type="SAM" id="Phobius"/>
    </source>
</evidence>
<accession>A0A1X6ZWP6</accession>
<evidence type="ECO:0000313" key="3">
    <source>
        <dbReference type="EMBL" id="SLN63974.1"/>
    </source>
</evidence>
<evidence type="ECO:0000259" key="2">
    <source>
        <dbReference type="Pfam" id="PF07331"/>
    </source>
</evidence>
<sequence length="164" mass="17939">MSETAPRKIRSIWPPLLLIAVSVGYVVWAQRYGATPRMMPTIVGVATAILSVLDLLSRFDNGLGSALRAALGADFRNREMAHDPPLRSEAAMLGWMLVAIAAVWVIGLLPTVPLFIAAFMRVWGGQSWRASLLTAAGVLVFVVLVFEVLLDYSLYRGIVWETLA</sequence>
<feature type="domain" description="DUF1468" evidence="2">
    <location>
        <begin position="16"/>
        <end position="154"/>
    </location>
</feature>
<dbReference type="Proteomes" id="UP000193570">
    <property type="component" value="Unassembled WGS sequence"/>
</dbReference>
<evidence type="ECO:0000313" key="4">
    <source>
        <dbReference type="Proteomes" id="UP000193570"/>
    </source>
</evidence>